<keyword evidence="5" id="KW-0449">Lipoprotein</keyword>
<feature type="chain" id="PRO_5046543780" evidence="7">
    <location>
        <begin position="21"/>
        <end position="454"/>
    </location>
</feature>
<dbReference type="PROSITE" id="PS51257">
    <property type="entry name" value="PROKAR_LIPOPROTEIN"/>
    <property type="match status" value="1"/>
</dbReference>
<feature type="compositionally biased region" description="Low complexity" evidence="6">
    <location>
        <begin position="26"/>
        <end position="44"/>
    </location>
</feature>
<evidence type="ECO:0000256" key="5">
    <source>
        <dbReference type="ARBA" id="ARBA00023288"/>
    </source>
</evidence>
<keyword evidence="3" id="KW-0472">Membrane</keyword>
<evidence type="ECO:0000256" key="7">
    <source>
        <dbReference type="SAM" id="SignalP"/>
    </source>
</evidence>
<comment type="caution">
    <text evidence="8">The sequence shown here is derived from an EMBL/GenBank/DDBJ whole genome shotgun (WGS) entry which is preliminary data.</text>
</comment>
<dbReference type="PANTHER" id="PTHR43649:SF33">
    <property type="entry name" value="POLYGALACTURONAN_RHAMNOGALACTURONAN-BINDING PROTEIN YTCQ"/>
    <property type="match status" value="1"/>
</dbReference>
<feature type="signal peptide" evidence="7">
    <location>
        <begin position="1"/>
        <end position="20"/>
    </location>
</feature>
<evidence type="ECO:0000313" key="8">
    <source>
        <dbReference type="EMBL" id="MBP2071050.1"/>
    </source>
</evidence>
<gene>
    <name evidence="8" type="ORF">J2Z80_000550</name>
</gene>
<proteinExistence type="predicted"/>
<evidence type="ECO:0000256" key="4">
    <source>
        <dbReference type="ARBA" id="ARBA00023139"/>
    </source>
</evidence>
<dbReference type="SUPFAM" id="SSF53850">
    <property type="entry name" value="Periplasmic binding protein-like II"/>
    <property type="match status" value="1"/>
</dbReference>
<protein>
    <submittedName>
        <fullName evidence="8">Arabinosaccharide transport system substrate-binding protein</fullName>
    </submittedName>
</protein>
<keyword evidence="2 7" id="KW-0732">Signal</keyword>
<keyword evidence="1" id="KW-1003">Cell membrane</keyword>
<evidence type="ECO:0000256" key="2">
    <source>
        <dbReference type="ARBA" id="ARBA00022729"/>
    </source>
</evidence>
<feature type="region of interest" description="Disordered" evidence="6">
    <location>
        <begin position="25"/>
        <end position="44"/>
    </location>
</feature>
<dbReference type="Gene3D" id="3.40.190.10">
    <property type="entry name" value="Periplasmic binding protein-like II"/>
    <property type="match status" value="1"/>
</dbReference>
<dbReference type="CDD" id="cd13585">
    <property type="entry name" value="PBP2_TMBP_like"/>
    <property type="match status" value="1"/>
</dbReference>
<dbReference type="PANTHER" id="PTHR43649">
    <property type="entry name" value="ARABINOSE-BINDING PROTEIN-RELATED"/>
    <property type="match status" value="1"/>
</dbReference>
<evidence type="ECO:0000256" key="3">
    <source>
        <dbReference type="ARBA" id="ARBA00023136"/>
    </source>
</evidence>
<organism evidence="8 9">
    <name type="scientific">Thermoanaerobacterium butyriciformans</name>
    <dbReference type="NCBI Taxonomy" id="1702242"/>
    <lineage>
        <taxon>Bacteria</taxon>
        <taxon>Bacillati</taxon>
        <taxon>Bacillota</taxon>
        <taxon>Clostridia</taxon>
        <taxon>Thermoanaerobacterales</taxon>
        <taxon>Thermoanaerobacteraceae</taxon>
        <taxon>Thermoanaerobacterium</taxon>
    </lineage>
</organism>
<dbReference type="Pfam" id="PF01547">
    <property type="entry name" value="SBP_bac_1"/>
    <property type="match status" value="1"/>
</dbReference>
<reference evidence="8" key="1">
    <citation type="submission" date="2021-03" db="EMBL/GenBank/DDBJ databases">
        <title>Genomic Encyclopedia of Type Strains, Phase IV (KMG-IV): sequencing the most valuable type-strain genomes for metagenomic binning, comparative biology and taxonomic classification.</title>
        <authorList>
            <person name="Goeker M."/>
        </authorList>
    </citation>
    <scope>NUCLEOTIDE SEQUENCE</scope>
    <source>
        <strain evidence="8">DSM 101588</strain>
    </source>
</reference>
<dbReference type="InterPro" id="IPR006059">
    <property type="entry name" value="SBP"/>
</dbReference>
<evidence type="ECO:0000256" key="1">
    <source>
        <dbReference type="ARBA" id="ARBA00022475"/>
    </source>
</evidence>
<dbReference type="RefSeq" id="WP_015311080.1">
    <property type="nucleotide sequence ID" value="NZ_JAGGLT010000004.1"/>
</dbReference>
<keyword evidence="4" id="KW-0564">Palmitate</keyword>
<evidence type="ECO:0000313" key="9">
    <source>
        <dbReference type="Proteomes" id="UP001166402"/>
    </source>
</evidence>
<dbReference type="InterPro" id="IPR050490">
    <property type="entry name" value="Bact_solute-bd_prot1"/>
</dbReference>
<sequence length="454" mass="50293">MKKFLSFLLVITLLMTTMLAGCGQKSPSSSANQGNSSNANSSTNTTTDLTLWTFVGLHAQMYNAAAKRWNETYPNQKINLKVVTYPYEDMHNKLLVALQSGVGVPDIADVELGRFPQFLKGTPQLADLTDLVAQDKDKYIESRLELYSKDGKLYGLPTHGGAVMAFYNKDILDKAGIDPSTIKTWDDFIAAGKIVKEKTGKPMLAVSQTAMWEFNTMIGQQGSDYFDQDGNVILDNDTNIKTLQFLHDMIYKDQIAVIPPGGQPDTTQAYGWIDKGNVAAVVMPFWFMSRFVSYMKDLKGKIIVEPAPIWKDENKYPTVGQGGTGTVVPSAGKHVDIAKKFLAFAKETKEANLEIWNTLGFDPPRWDVWPQLATDPGDNQYTQYFVNGKDIFKILYDSTKGNIVSLRSTQLSVTANDLMANQVLYKVLKANSATAEQALKAAANELRKDKNSGQ</sequence>
<keyword evidence="9" id="KW-1185">Reference proteome</keyword>
<accession>A0ABS4NDI7</accession>
<dbReference type="Proteomes" id="UP001166402">
    <property type="component" value="Unassembled WGS sequence"/>
</dbReference>
<evidence type="ECO:0000256" key="6">
    <source>
        <dbReference type="SAM" id="MobiDB-lite"/>
    </source>
</evidence>
<dbReference type="EMBL" id="JAGGLT010000004">
    <property type="protein sequence ID" value="MBP2071050.1"/>
    <property type="molecule type" value="Genomic_DNA"/>
</dbReference>
<name>A0ABS4NDI7_9THEO</name>